<feature type="region of interest" description="Disordered" evidence="1">
    <location>
        <begin position="59"/>
        <end position="80"/>
    </location>
</feature>
<protein>
    <submittedName>
        <fullName evidence="2">Uncharacterized protein</fullName>
    </submittedName>
</protein>
<proteinExistence type="evidence at transcript level"/>
<dbReference type="GeneID" id="100274423"/>
<dbReference type="KEGG" id="zma:100274423"/>
<accession>B4G0X0</accession>
<reference evidence="2" key="1">
    <citation type="journal article" date="2009" name="PLoS Genet.">
        <title>Sequencing, mapping, and analysis of 27,455 maize full-length cDNAs.</title>
        <authorList>
            <person name="Soderlund C."/>
            <person name="Descour A."/>
            <person name="Kudrna D."/>
            <person name="Bomhoff M."/>
            <person name="Boyd L."/>
            <person name="Currie J."/>
            <person name="Angelova A."/>
            <person name="Collura K."/>
            <person name="Wissotski M."/>
            <person name="Ashley E."/>
            <person name="Morrow D."/>
            <person name="Fernandes J."/>
            <person name="Walbot V."/>
            <person name="Yu Y."/>
        </authorList>
    </citation>
    <scope>NUCLEOTIDE SEQUENCE</scope>
    <source>
        <strain evidence="2">B73</strain>
    </source>
</reference>
<feature type="compositionally biased region" description="Basic residues" evidence="1">
    <location>
        <begin position="118"/>
        <end position="128"/>
    </location>
</feature>
<name>B4G0X0_MAIZE</name>
<dbReference type="RefSeq" id="NP_001142254.1">
    <property type="nucleotide sequence ID" value="NM_001148782.1"/>
</dbReference>
<feature type="region of interest" description="Disordered" evidence="1">
    <location>
        <begin position="22"/>
        <end position="44"/>
    </location>
</feature>
<organism evidence="2">
    <name type="scientific">Zea mays</name>
    <name type="common">Maize</name>
    <dbReference type="NCBI Taxonomy" id="4577"/>
    <lineage>
        <taxon>Eukaryota</taxon>
        <taxon>Viridiplantae</taxon>
        <taxon>Streptophyta</taxon>
        <taxon>Embryophyta</taxon>
        <taxon>Tracheophyta</taxon>
        <taxon>Spermatophyta</taxon>
        <taxon>Magnoliopsida</taxon>
        <taxon>Liliopsida</taxon>
        <taxon>Poales</taxon>
        <taxon>Poaceae</taxon>
        <taxon>PACMAD clade</taxon>
        <taxon>Panicoideae</taxon>
        <taxon>Andropogonodae</taxon>
        <taxon>Andropogoneae</taxon>
        <taxon>Tripsacinae</taxon>
        <taxon>Zea</taxon>
    </lineage>
</organism>
<sequence length="134" mass="14975">MELAYRFSQTPRRRFSQIVNLRKPLHPDPPLPRTPRRRLSSAPPTRFAVLLAPGPSLLLIPDSPRRPQAPATSAVKRSRSSLVRAAGVAARLLPPEHVAASWSLARPPPSSRRTSSPSRKHRSARSRLHFSTCW</sequence>
<dbReference type="AlphaFoldDB" id="B4G0X0"/>
<evidence type="ECO:0000313" key="2">
    <source>
        <dbReference type="EMBL" id="ACF88013.1"/>
    </source>
</evidence>
<feature type="compositionally biased region" description="Low complexity" evidence="1">
    <location>
        <begin position="101"/>
        <end position="117"/>
    </location>
</feature>
<dbReference type="EMBL" id="BT043008">
    <property type="protein sequence ID" value="ACF88013.1"/>
    <property type="molecule type" value="mRNA"/>
</dbReference>
<feature type="region of interest" description="Disordered" evidence="1">
    <location>
        <begin position="99"/>
        <end position="134"/>
    </location>
</feature>
<evidence type="ECO:0000256" key="1">
    <source>
        <dbReference type="SAM" id="MobiDB-lite"/>
    </source>
</evidence>